<dbReference type="InterPro" id="IPR008969">
    <property type="entry name" value="CarboxyPept-like_regulatory"/>
</dbReference>
<evidence type="ECO:0000256" key="4">
    <source>
        <dbReference type="ARBA" id="ARBA00022692"/>
    </source>
</evidence>
<dbReference type="RefSeq" id="WP_186961603.1">
    <property type="nucleotide sequence ID" value="NZ_JACOOI010000043.1"/>
</dbReference>
<evidence type="ECO:0000313" key="10">
    <source>
        <dbReference type="EMBL" id="MBC5646057.1"/>
    </source>
</evidence>
<evidence type="ECO:0000256" key="2">
    <source>
        <dbReference type="ARBA" id="ARBA00022448"/>
    </source>
</evidence>
<keyword evidence="8" id="KW-0732">Signal</keyword>
<dbReference type="InterPro" id="IPR039426">
    <property type="entry name" value="TonB-dep_rcpt-like"/>
</dbReference>
<keyword evidence="4 7" id="KW-0812">Transmembrane</keyword>
<evidence type="ECO:0000256" key="7">
    <source>
        <dbReference type="PROSITE-ProRule" id="PRU01360"/>
    </source>
</evidence>
<dbReference type="Pfam" id="PF07715">
    <property type="entry name" value="Plug"/>
    <property type="match status" value="1"/>
</dbReference>
<dbReference type="InterPro" id="IPR023996">
    <property type="entry name" value="TonB-dep_OMP_SusC/RagA"/>
</dbReference>
<dbReference type="Gene3D" id="2.40.170.20">
    <property type="entry name" value="TonB-dependent receptor, beta-barrel domain"/>
    <property type="match status" value="1"/>
</dbReference>
<proteinExistence type="inferred from homology"/>
<dbReference type="NCBIfam" id="TIGR04056">
    <property type="entry name" value="OMP_RagA_SusC"/>
    <property type="match status" value="1"/>
</dbReference>
<keyword evidence="10" id="KW-0675">Receptor</keyword>
<comment type="subcellular location">
    <subcellularLocation>
        <location evidence="1 7">Cell outer membrane</location>
        <topology evidence="1 7">Multi-pass membrane protein</topology>
    </subcellularLocation>
</comment>
<keyword evidence="2 7" id="KW-0813">Transport</keyword>
<dbReference type="Pfam" id="PF13715">
    <property type="entry name" value="CarbopepD_reg_2"/>
    <property type="match status" value="1"/>
</dbReference>
<dbReference type="InterPro" id="IPR036942">
    <property type="entry name" value="Beta-barrel_TonB_sf"/>
</dbReference>
<feature type="signal peptide" evidence="8">
    <location>
        <begin position="1"/>
        <end position="31"/>
    </location>
</feature>
<keyword evidence="5 7" id="KW-0472">Membrane</keyword>
<dbReference type="InterPro" id="IPR023997">
    <property type="entry name" value="TonB-dep_OMP_SusC/RagA_CS"/>
</dbReference>
<evidence type="ECO:0000256" key="5">
    <source>
        <dbReference type="ARBA" id="ARBA00023136"/>
    </source>
</evidence>
<dbReference type="Proteomes" id="UP000644010">
    <property type="component" value="Unassembled WGS sequence"/>
</dbReference>
<accession>A0ABR7E8H5</accession>
<dbReference type="InterPro" id="IPR012910">
    <property type="entry name" value="Plug_dom"/>
</dbReference>
<feature type="domain" description="TonB-dependent receptor plug" evidence="9">
    <location>
        <begin position="222"/>
        <end position="329"/>
    </location>
</feature>
<dbReference type="SUPFAM" id="SSF49464">
    <property type="entry name" value="Carboxypeptidase regulatory domain-like"/>
    <property type="match status" value="1"/>
</dbReference>
<dbReference type="EMBL" id="JACOOI010000043">
    <property type="protein sequence ID" value="MBC5646057.1"/>
    <property type="molecule type" value="Genomic_DNA"/>
</dbReference>
<organism evidence="10 11">
    <name type="scientific">Parabacteroides segnis</name>
    <dbReference type="NCBI Taxonomy" id="2763058"/>
    <lineage>
        <taxon>Bacteria</taxon>
        <taxon>Pseudomonadati</taxon>
        <taxon>Bacteroidota</taxon>
        <taxon>Bacteroidia</taxon>
        <taxon>Bacteroidales</taxon>
        <taxon>Tannerellaceae</taxon>
        <taxon>Parabacteroides</taxon>
    </lineage>
</organism>
<evidence type="ECO:0000256" key="8">
    <source>
        <dbReference type="SAM" id="SignalP"/>
    </source>
</evidence>
<dbReference type="Gene3D" id="2.60.40.1120">
    <property type="entry name" value="Carboxypeptidase-like, regulatory domain"/>
    <property type="match status" value="1"/>
</dbReference>
<dbReference type="InterPro" id="IPR037066">
    <property type="entry name" value="Plug_dom_sf"/>
</dbReference>
<gene>
    <name evidence="10" type="ORF">H8S77_24580</name>
</gene>
<keyword evidence="11" id="KW-1185">Reference proteome</keyword>
<evidence type="ECO:0000259" key="9">
    <source>
        <dbReference type="Pfam" id="PF07715"/>
    </source>
</evidence>
<keyword evidence="6 7" id="KW-0998">Cell outer membrane</keyword>
<feature type="chain" id="PRO_5046934153" evidence="8">
    <location>
        <begin position="32"/>
        <end position="1095"/>
    </location>
</feature>
<evidence type="ECO:0000256" key="3">
    <source>
        <dbReference type="ARBA" id="ARBA00022452"/>
    </source>
</evidence>
<name>A0ABR7E8H5_9BACT</name>
<evidence type="ECO:0000256" key="6">
    <source>
        <dbReference type="ARBA" id="ARBA00023237"/>
    </source>
</evidence>
<dbReference type="Gene3D" id="2.170.130.10">
    <property type="entry name" value="TonB-dependent receptor, plug domain"/>
    <property type="match status" value="1"/>
</dbReference>
<evidence type="ECO:0000256" key="1">
    <source>
        <dbReference type="ARBA" id="ARBA00004571"/>
    </source>
</evidence>
<dbReference type="SUPFAM" id="SSF56935">
    <property type="entry name" value="Porins"/>
    <property type="match status" value="1"/>
</dbReference>
<dbReference type="NCBIfam" id="TIGR04057">
    <property type="entry name" value="SusC_RagA_signa"/>
    <property type="match status" value="1"/>
</dbReference>
<dbReference type="PROSITE" id="PS52016">
    <property type="entry name" value="TONB_DEPENDENT_REC_3"/>
    <property type="match status" value="1"/>
</dbReference>
<comment type="similarity">
    <text evidence="7">Belongs to the TonB-dependent receptor family.</text>
</comment>
<reference evidence="10 11" key="1">
    <citation type="submission" date="2020-08" db="EMBL/GenBank/DDBJ databases">
        <title>Genome public.</title>
        <authorList>
            <person name="Liu C."/>
            <person name="Sun Q."/>
        </authorList>
    </citation>
    <scope>NUCLEOTIDE SEQUENCE [LARGE SCALE GENOMIC DNA]</scope>
    <source>
        <strain evidence="10 11">BX2</strain>
    </source>
</reference>
<keyword evidence="3 7" id="KW-1134">Transmembrane beta strand</keyword>
<sequence length="1095" mass="121404">MKKNYLKKSGKWMLSACLLASVPMIPGTMLATELQTCIMSVQLDTTTLKELFDQIEKEFSYSFLIRNNDIDLSERVSVEMKNRSVEQILRNALKNQHADFIVNDRKIIVYKITSKKETETFVASMKAQQKTIKVKGAVIDGTTGEPIISANVLVKGTLNGISTDLDGNFELEVPEGAMLEVSYIGYLKSEVKAQTGKMIIKIKEDTQALEEVVVVGYGVQKKESLTGAMQVVKQDKLLDITTPSAENLLSGKAPGVYVNSGSGQPGATGKIVIRGKATVNGGTDPLWVIDGVLVGDGSGNLNPMDIESISVLKDAASTAIYGSMGANGVIVVTTKKGKSGKATISLSAKTGITQLNKGGFSVMNGSELYDYYKSFSNQESIQFPQYTEDLRNKNFDWWDCATHLGIAQDYNLSISGGTDKMKSYLSLGIYDESGAVKGYDLTRYNFRYNVDYQVNDWLKIKPSVWGARRDVDDKQHAVGSMYSCLPWDSPYDEDGNLYQESQPVEWVSPKMGNYLYDLQWNYGKTTSYEFMGNFDFDIKITDWLTFSSVNNYKYGNSAQKTYTDPRSSGGKADNGLLKDYKSEYNRLYTNHLLRFNKLFGKHSVNAILAYEFNSYSGTVTSQTASGFPAGFSVADVATTPKAVAGSQNEWAVQSYFLNANYSYDNKYLAQFSLRRDGASNFGENARYGTFFSVSGGWNINREAFFHADWVNLLKLRASYGSVGARPASLYPQYALYTISGGYNGVPGAMMSQIGNKDLTWEKTYTFGVGVDAVLFDRLTINLDYYQKKTTDLLYNVPVSAVTGWSVNYKNIGEVQNKGVEMTVSADVLKTKDWNWNISANIAKNTNKIKKLYGDDPEIIISNGQSAVVGASDKILKPGYDIDSWYTTEWAGVDPANGDPLWYMTDENGNRVTTNSYSKASANRVICGSSTPDFYGGFSTNLTWRDFDLSAIFGYSVGGKLYNYMRMEFDSDGAYTDRNQMKLKDGWSRWEKEGDIATHPLPVYGNKSNSNSTSSRYLEDASYLRLRNLTIGYNIPVKKFISNLRVYASGENLFVISGFSGIDPEVPPLNNGKGTGVATSVYPQTRKFMFGLNITL</sequence>
<protein>
    <submittedName>
        <fullName evidence="10">TonB-dependent receptor</fullName>
    </submittedName>
</protein>
<evidence type="ECO:0000313" key="11">
    <source>
        <dbReference type="Proteomes" id="UP000644010"/>
    </source>
</evidence>
<comment type="caution">
    <text evidence="10">The sequence shown here is derived from an EMBL/GenBank/DDBJ whole genome shotgun (WGS) entry which is preliminary data.</text>
</comment>